<organism evidence="1 2">
    <name type="scientific">Sesamum angolense</name>
    <dbReference type="NCBI Taxonomy" id="2727404"/>
    <lineage>
        <taxon>Eukaryota</taxon>
        <taxon>Viridiplantae</taxon>
        <taxon>Streptophyta</taxon>
        <taxon>Embryophyta</taxon>
        <taxon>Tracheophyta</taxon>
        <taxon>Spermatophyta</taxon>
        <taxon>Magnoliopsida</taxon>
        <taxon>eudicotyledons</taxon>
        <taxon>Gunneridae</taxon>
        <taxon>Pentapetalae</taxon>
        <taxon>asterids</taxon>
        <taxon>lamiids</taxon>
        <taxon>Lamiales</taxon>
        <taxon>Pedaliaceae</taxon>
        <taxon>Sesamum</taxon>
    </lineage>
</organism>
<accession>A0AAE1VZ53</accession>
<protein>
    <submittedName>
        <fullName evidence="1">Uncharacterized protein</fullName>
    </submittedName>
</protein>
<comment type="caution">
    <text evidence="1">The sequence shown here is derived from an EMBL/GenBank/DDBJ whole genome shotgun (WGS) entry which is preliminary data.</text>
</comment>
<reference evidence="1" key="1">
    <citation type="submission" date="2020-06" db="EMBL/GenBank/DDBJ databases">
        <authorList>
            <person name="Li T."/>
            <person name="Hu X."/>
            <person name="Zhang T."/>
            <person name="Song X."/>
            <person name="Zhang H."/>
            <person name="Dai N."/>
            <person name="Sheng W."/>
            <person name="Hou X."/>
            <person name="Wei L."/>
        </authorList>
    </citation>
    <scope>NUCLEOTIDE SEQUENCE</scope>
    <source>
        <strain evidence="1">K16</strain>
        <tissue evidence="1">Leaf</tissue>
    </source>
</reference>
<dbReference type="CDD" id="cd09272">
    <property type="entry name" value="RNase_HI_RT_Ty1"/>
    <property type="match status" value="1"/>
</dbReference>
<sequence length="101" mass="11426">MIQHIGGTCGLSLEKTIPTILYEDNTSCIAQLKEGYIKGDRTKHISPKFFFTHDLQKNGDNDVQQVRSSENLANLFTKALPTAIFKKLVYNIGIRHFKDLS</sequence>
<evidence type="ECO:0000313" key="1">
    <source>
        <dbReference type="EMBL" id="KAK4380785.1"/>
    </source>
</evidence>
<keyword evidence="2" id="KW-1185">Reference proteome</keyword>
<dbReference type="EMBL" id="JACGWL010001026">
    <property type="protein sequence ID" value="KAK4380785.1"/>
    <property type="molecule type" value="Genomic_DNA"/>
</dbReference>
<dbReference type="AlphaFoldDB" id="A0AAE1VZ53"/>
<reference evidence="1" key="2">
    <citation type="journal article" date="2024" name="Plant">
        <title>Genomic evolution and insights into agronomic trait innovations of Sesamum species.</title>
        <authorList>
            <person name="Miao H."/>
            <person name="Wang L."/>
            <person name="Qu L."/>
            <person name="Liu H."/>
            <person name="Sun Y."/>
            <person name="Le M."/>
            <person name="Wang Q."/>
            <person name="Wei S."/>
            <person name="Zheng Y."/>
            <person name="Lin W."/>
            <person name="Duan Y."/>
            <person name="Cao H."/>
            <person name="Xiong S."/>
            <person name="Wang X."/>
            <person name="Wei L."/>
            <person name="Li C."/>
            <person name="Ma Q."/>
            <person name="Ju M."/>
            <person name="Zhao R."/>
            <person name="Li G."/>
            <person name="Mu C."/>
            <person name="Tian Q."/>
            <person name="Mei H."/>
            <person name="Zhang T."/>
            <person name="Gao T."/>
            <person name="Zhang H."/>
        </authorList>
    </citation>
    <scope>NUCLEOTIDE SEQUENCE</scope>
    <source>
        <strain evidence="1">K16</strain>
    </source>
</reference>
<dbReference type="Proteomes" id="UP001289374">
    <property type="component" value="Unassembled WGS sequence"/>
</dbReference>
<gene>
    <name evidence="1" type="ORF">Sango_3030900</name>
</gene>
<name>A0AAE1VZ53_9LAMI</name>
<evidence type="ECO:0000313" key="2">
    <source>
        <dbReference type="Proteomes" id="UP001289374"/>
    </source>
</evidence>
<proteinExistence type="predicted"/>